<proteinExistence type="predicted"/>
<accession>A0A1L0C3A5</accession>
<evidence type="ECO:0000313" key="1">
    <source>
        <dbReference type="EMBL" id="SGZ57987.1"/>
    </source>
</evidence>
<protein>
    <submittedName>
        <fullName evidence="1">CIC11C00000000255</fullName>
    </submittedName>
</protein>
<name>A0A1L0C3A5_9ASCO</name>
<dbReference type="Proteomes" id="UP000182259">
    <property type="component" value="Chromosome VI"/>
</dbReference>
<dbReference type="AlphaFoldDB" id="A0A1L0C3A5"/>
<dbReference type="EMBL" id="LT635769">
    <property type="protein sequence ID" value="SGZ57987.1"/>
    <property type="molecule type" value="Genomic_DNA"/>
</dbReference>
<organism evidence="1 2">
    <name type="scientific">Sungouiella intermedia</name>
    <dbReference type="NCBI Taxonomy" id="45354"/>
    <lineage>
        <taxon>Eukaryota</taxon>
        <taxon>Fungi</taxon>
        <taxon>Dikarya</taxon>
        <taxon>Ascomycota</taxon>
        <taxon>Saccharomycotina</taxon>
        <taxon>Pichiomycetes</taxon>
        <taxon>Metschnikowiaceae</taxon>
        <taxon>Sungouiella</taxon>
    </lineage>
</organism>
<gene>
    <name evidence="1" type="ORF">SAMEA4029009_CIC11G00000000255</name>
</gene>
<sequence length="76" mass="8576">MSLHSVTLPTGYLRLQVQDGVIQNIQYDHHFGSKSQIHRSFGSSKCHFPVQKNEQVLIPSAHGLAHYVVTKSSWSM</sequence>
<reference evidence="1 2" key="1">
    <citation type="submission" date="2016-10" db="EMBL/GenBank/DDBJ databases">
        <authorList>
            <person name="de Groot N.N."/>
        </authorList>
    </citation>
    <scope>NUCLEOTIDE SEQUENCE [LARGE SCALE GENOMIC DNA]</scope>
    <source>
        <strain evidence="1 2">PYCC 4715</strain>
    </source>
</reference>
<evidence type="ECO:0000313" key="2">
    <source>
        <dbReference type="Proteomes" id="UP000182259"/>
    </source>
</evidence>